<gene>
    <name evidence="3" type="ORF">BU26DRAFT_516535</name>
</gene>
<dbReference type="RefSeq" id="XP_033686784.1">
    <property type="nucleotide sequence ID" value="XM_033828350.1"/>
</dbReference>
<name>A0A6A6IQD2_9PLEO</name>
<feature type="transmembrane region" description="Helical" evidence="1">
    <location>
        <begin position="115"/>
        <end position="139"/>
    </location>
</feature>
<feature type="domain" description="Acyltransferase 3" evidence="2">
    <location>
        <begin position="69"/>
        <end position="464"/>
    </location>
</feature>
<dbReference type="EMBL" id="ML987192">
    <property type="protein sequence ID" value="KAF2251780.1"/>
    <property type="molecule type" value="Genomic_DNA"/>
</dbReference>
<keyword evidence="1" id="KW-1133">Transmembrane helix</keyword>
<dbReference type="PANTHER" id="PTHR23028">
    <property type="entry name" value="ACETYLTRANSFERASE"/>
    <property type="match status" value="1"/>
</dbReference>
<evidence type="ECO:0000313" key="3">
    <source>
        <dbReference type="EMBL" id="KAF2251780.1"/>
    </source>
</evidence>
<organism evidence="3 4">
    <name type="scientific">Trematosphaeria pertusa</name>
    <dbReference type="NCBI Taxonomy" id="390896"/>
    <lineage>
        <taxon>Eukaryota</taxon>
        <taxon>Fungi</taxon>
        <taxon>Dikarya</taxon>
        <taxon>Ascomycota</taxon>
        <taxon>Pezizomycotina</taxon>
        <taxon>Dothideomycetes</taxon>
        <taxon>Pleosporomycetidae</taxon>
        <taxon>Pleosporales</taxon>
        <taxon>Massarineae</taxon>
        <taxon>Trematosphaeriaceae</taxon>
        <taxon>Trematosphaeria</taxon>
    </lineage>
</organism>
<feature type="transmembrane region" description="Helical" evidence="1">
    <location>
        <begin position="411"/>
        <end position="431"/>
    </location>
</feature>
<accession>A0A6A6IQD2</accession>
<sequence>MSLANRSSVDGAPLLHAEFEEKDSGAHTNPLWRPLEVFARKFSPRPLMATLKPSFLDRNAKPAKVHPTSWLDGIRGYASFCVFIYHFQHMFHQKYLLGYGSNGGIDDYWLIQLPIIRLIFTGGPMVSIFWVLSGVSLSLKPIQLARSQSWDKFFDTMFSSIFRRALRLYMPVYLVQICVIIAACLGMYNHAYTLSKDWPFGGTNEVQFEVFSSSTEQIRDWATVMWKFANPFRPSRPKYDVHLWTIPLEFRNSIVLFAALVGYAKLRPRIRVTLTAALYAFCVFVEEGDVALFIAGMGLAEYLLIRDENAKQLPTAEKSSETQSKRTKAIWAVVLYVGLHLLSWPAHKYETSPGYMTIHKLAKPFFNSTEMTFQRMGAAIFLLALCGSEWLRVPFQTPLAVYLGKISFPLYIVHGPVNHILGTSLVEFFWSCTGHESLFTYELGVIASWVCCAIVVVWLADILMRTVDTPSVRFGRSLQNKWSC</sequence>
<dbReference type="InterPro" id="IPR002656">
    <property type="entry name" value="Acyl_transf_3_dom"/>
</dbReference>
<dbReference type="GO" id="GO:0016747">
    <property type="term" value="F:acyltransferase activity, transferring groups other than amino-acyl groups"/>
    <property type="evidence" value="ECO:0007669"/>
    <property type="project" value="InterPro"/>
</dbReference>
<feature type="transmembrane region" description="Helical" evidence="1">
    <location>
        <begin position="168"/>
        <end position="188"/>
    </location>
</feature>
<dbReference type="GeneID" id="54581680"/>
<evidence type="ECO:0000313" key="4">
    <source>
        <dbReference type="Proteomes" id="UP000800094"/>
    </source>
</evidence>
<dbReference type="OrthoDB" id="5819582at2759"/>
<keyword evidence="1" id="KW-0812">Transmembrane</keyword>
<dbReference type="PANTHER" id="PTHR23028:SF134">
    <property type="entry name" value="PUTATIVE (AFU_ORTHOLOGUE AFUA_4G08520)-RELATED"/>
    <property type="match status" value="1"/>
</dbReference>
<evidence type="ECO:0000256" key="1">
    <source>
        <dbReference type="SAM" id="Phobius"/>
    </source>
</evidence>
<keyword evidence="1" id="KW-0472">Membrane</keyword>
<evidence type="ECO:0000259" key="2">
    <source>
        <dbReference type="Pfam" id="PF01757"/>
    </source>
</evidence>
<keyword evidence="4" id="KW-1185">Reference proteome</keyword>
<feature type="transmembrane region" description="Helical" evidence="1">
    <location>
        <begin position="241"/>
        <end position="264"/>
    </location>
</feature>
<feature type="transmembrane region" description="Helical" evidence="1">
    <location>
        <begin position="329"/>
        <end position="346"/>
    </location>
</feature>
<dbReference type="Pfam" id="PF01757">
    <property type="entry name" value="Acyl_transf_3"/>
    <property type="match status" value="1"/>
</dbReference>
<protein>
    <recommendedName>
        <fullName evidence="2">Acyltransferase 3 domain-containing protein</fullName>
    </recommendedName>
</protein>
<dbReference type="AlphaFoldDB" id="A0A6A6IQD2"/>
<feature type="transmembrane region" description="Helical" evidence="1">
    <location>
        <begin position="373"/>
        <end position="391"/>
    </location>
</feature>
<dbReference type="Proteomes" id="UP000800094">
    <property type="component" value="Unassembled WGS sequence"/>
</dbReference>
<dbReference type="InterPro" id="IPR050879">
    <property type="entry name" value="Acyltransferase_3"/>
</dbReference>
<proteinExistence type="predicted"/>
<feature type="transmembrane region" description="Helical" evidence="1">
    <location>
        <begin position="443"/>
        <end position="464"/>
    </location>
</feature>
<reference evidence="3" key="1">
    <citation type="journal article" date="2020" name="Stud. Mycol.">
        <title>101 Dothideomycetes genomes: a test case for predicting lifestyles and emergence of pathogens.</title>
        <authorList>
            <person name="Haridas S."/>
            <person name="Albert R."/>
            <person name="Binder M."/>
            <person name="Bloem J."/>
            <person name="Labutti K."/>
            <person name="Salamov A."/>
            <person name="Andreopoulos B."/>
            <person name="Baker S."/>
            <person name="Barry K."/>
            <person name="Bills G."/>
            <person name="Bluhm B."/>
            <person name="Cannon C."/>
            <person name="Castanera R."/>
            <person name="Culley D."/>
            <person name="Daum C."/>
            <person name="Ezra D."/>
            <person name="Gonzalez J."/>
            <person name="Henrissat B."/>
            <person name="Kuo A."/>
            <person name="Liang C."/>
            <person name="Lipzen A."/>
            <person name="Lutzoni F."/>
            <person name="Magnuson J."/>
            <person name="Mondo S."/>
            <person name="Nolan M."/>
            <person name="Ohm R."/>
            <person name="Pangilinan J."/>
            <person name="Park H.-J."/>
            <person name="Ramirez L."/>
            <person name="Alfaro M."/>
            <person name="Sun H."/>
            <person name="Tritt A."/>
            <person name="Yoshinaga Y."/>
            <person name="Zwiers L.-H."/>
            <person name="Turgeon B."/>
            <person name="Goodwin S."/>
            <person name="Spatafora J."/>
            <person name="Crous P."/>
            <person name="Grigoriev I."/>
        </authorList>
    </citation>
    <scope>NUCLEOTIDE SEQUENCE</scope>
    <source>
        <strain evidence="3">CBS 122368</strain>
    </source>
</reference>